<dbReference type="AlphaFoldDB" id="A0A2T4CHC5"/>
<reference evidence="3 4" key="1">
    <citation type="submission" date="2016-07" db="EMBL/GenBank/DDBJ databases">
        <title>Multiple horizontal gene transfer events from other fungi enriched the ability of initially mycotrophic Trichoderma (Ascomycota) to feed on dead plant biomass.</title>
        <authorList>
            <consortium name="DOE Joint Genome Institute"/>
            <person name="Aerts A."/>
            <person name="Atanasova L."/>
            <person name="Chenthamara K."/>
            <person name="Zhang J."/>
            <person name="Grujic M."/>
            <person name="Henrissat B."/>
            <person name="Kuo A."/>
            <person name="Salamov A."/>
            <person name="Lipzen A."/>
            <person name="Labutti K."/>
            <person name="Barry K."/>
            <person name="Miao Y."/>
            <person name="Rahimi M.J."/>
            <person name="Shen Q."/>
            <person name="Grigoriev I.V."/>
            <person name="Kubicek C.P."/>
            <person name="Druzhinina I.S."/>
        </authorList>
    </citation>
    <scope>NUCLEOTIDE SEQUENCE [LARGE SCALE GENOMIC DNA]</scope>
    <source>
        <strain evidence="3 4">ATCC 18648</strain>
    </source>
</reference>
<dbReference type="EMBL" id="KZ679126">
    <property type="protein sequence ID" value="PTB80967.1"/>
    <property type="molecule type" value="Genomic_DNA"/>
</dbReference>
<evidence type="ECO:0000256" key="1">
    <source>
        <dbReference type="SAM" id="MobiDB-lite"/>
    </source>
</evidence>
<dbReference type="OrthoDB" id="10249382at2759"/>
<dbReference type="PANTHER" id="PTHR38697">
    <property type="entry name" value="NUCLEAR PORE COMPLEX PROTEIN SIMILAR TO S. CEREVISIAE NUP2 (EUROFUNG)"/>
    <property type="match status" value="1"/>
</dbReference>
<dbReference type="Pfam" id="PF00638">
    <property type="entry name" value="Ran_BP1"/>
    <property type="match status" value="1"/>
</dbReference>
<sequence>TFSAPENRPAKASGLDSPFNFGGGSSLATTPAGGTPEPSAQVKPGTGAAENNDEEGEKHEQISLTEGAEKDEDILHEVRAKVLKFVPMGEISEGEEKKAKNPWVTKGVGSLRLLKHKETSAVRLLLRAEPRGNVAMNRIVLPDLSYKANEKYVKMTTSNETGDGLETWMIQVKTKELAKELGDALEKNKAFNKK</sequence>
<dbReference type="InterPro" id="IPR053074">
    <property type="entry name" value="NPC_Nucleoporin"/>
</dbReference>
<organism evidence="3 4">
    <name type="scientific">Trichoderma longibrachiatum ATCC 18648</name>
    <dbReference type="NCBI Taxonomy" id="983965"/>
    <lineage>
        <taxon>Eukaryota</taxon>
        <taxon>Fungi</taxon>
        <taxon>Dikarya</taxon>
        <taxon>Ascomycota</taxon>
        <taxon>Pezizomycotina</taxon>
        <taxon>Sordariomycetes</taxon>
        <taxon>Hypocreomycetidae</taxon>
        <taxon>Hypocreales</taxon>
        <taxon>Hypocreaceae</taxon>
        <taxon>Trichoderma</taxon>
    </lineage>
</organism>
<feature type="domain" description="RanBD1" evidence="2">
    <location>
        <begin position="69"/>
        <end position="194"/>
    </location>
</feature>
<gene>
    <name evidence="3" type="ORF">M440DRAFT_1417732</name>
</gene>
<dbReference type="SUPFAM" id="SSF50729">
    <property type="entry name" value="PH domain-like"/>
    <property type="match status" value="1"/>
</dbReference>
<accession>A0A2T4CHC5</accession>
<dbReference type="SMART" id="SM00160">
    <property type="entry name" value="RanBD"/>
    <property type="match status" value="1"/>
</dbReference>
<evidence type="ECO:0000313" key="3">
    <source>
        <dbReference type="EMBL" id="PTB80967.1"/>
    </source>
</evidence>
<dbReference type="STRING" id="983965.A0A2T4CHC5"/>
<dbReference type="PANTHER" id="PTHR38697:SF1">
    <property type="entry name" value="NUCLEAR PORE COMPLEX PROTEIN SIMILAR TO S. CEREVISIAE NUP2 (EUROFUNG)"/>
    <property type="match status" value="1"/>
</dbReference>
<feature type="non-terminal residue" evidence="3">
    <location>
        <position position="1"/>
    </location>
</feature>
<dbReference type="CDD" id="cd13170">
    <property type="entry name" value="RanBD_NUP50"/>
    <property type="match status" value="1"/>
</dbReference>
<dbReference type="PROSITE" id="PS50196">
    <property type="entry name" value="RANBD1"/>
    <property type="match status" value="1"/>
</dbReference>
<evidence type="ECO:0000313" key="4">
    <source>
        <dbReference type="Proteomes" id="UP000240760"/>
    </source>
</evidence>
<dbReference type="InterPro" id="IPR011993">
    <property type="entry name" value="PH-like_dom_sf"/>
</dbReference>
<feature type="region of interest" description="Disordered" evidence="1">
    <location>
        <begin position="1"/>
        <end position="71"/>
    </location>
</feature>
<name>A0A2T4CHC5_TRILO</name>
<dbReference type="Gene3D" id="2.30.29.30">
    <property type="entry name" value="Pleckstrin-homology domain (PH domain)/Phosphotyrosine-binding domain (PTB)"/>
    <property type="match status" value="1"/>
</dbReference>
<proteinExistence type="predicted"/>
<evidence type="ECO:0000259" key="2">
    <source>
        <dbReference type="PROSITE" id="PS50196"/>
    </source>
</evidence>
<protein>
    <submittedName>
        <fullName evidence="3">PH domain-like protein</fullName>
    </submittedName>
</protein>
<dbReference type="Proteomes" id="UP000240760">
    <property type="component" value="Unassembled WGS sequence"/>
</dbReference>
<dbReference type="InterPro" id="IPR000156">
    <property type="entry name" value="Ran_bind_dom"/>
</dbReference>
<keyword evidence="4" id="KW-1185">Reference proteome</keyword>